<accession>A0AA40VC56</accession>
<protein>
    <submittedName>
        <fullName evidence="2">Uncharacterized protein</fullName>
    </submittedName>
</protein>
<dbReference type="AlphaFoldDB" id="A0AA40VC56"/>
<evidence type="ECO:0000256" key="1">
    <source>
        <dbReference type="SAM" id="MobiDB-lite"/>
    </source>
</evidence>
<dbReference type="Proteomes" id="UP000543554">
    <property type="component" value="Unassembled WGS sequence"/>
</dbReference>
<comment type="caution">
    <text evidence="2">The sequence shown here is derived from an EMBL/GenBank/DDBJ whole genome shotgun (WGS) entry which is preliminary data.</text>
</comment>
<sequence length="146" mass="15725">MDKWTNGLRDLDPVQTRKRLADLIFECHYVADGLEIAQGEGLRDHVTITKLRLEKVAKEEITRLSGMLAEYRSGPPVAEPPKAADPAPAPPPRVTSPYDAFAAARARAEAKAAAEAEPAPASAASTRPQMPIRGARLPRLTPGRPA</sequence>
<feature type="compositionally biased region" description="Low complexity" evidence="1">
    <location>
        <begin position="115"/>
        <end position="125"/>
    </location>
</feature>
<reference evidence="2 3" key="1">
    <citation type="submission" date="2020-08" db="EMBL/GenBank/DDBJ databases">
        <title>Genomic Encyclopedia of Type Strains, Phase IV (KMG-IV): sequencing the most valuable type-strain genomes for metagenomic binning, comparative biology and taxonomic classification.</title>
        <authorList>
            <person name="Goeker M."/>
        </authorList>
    </citation>
    <scope>NUCLEOTIDE SEQUENCE [LARGE SCALE GENOMIC DNA]</scope>
    <source>
        <strain evidence="2 3">DSM 11490</strain>
    </source>
</reference>
<organism evidence="2 3">
    <name type="scientific">Methylorubrum thiocyanatum</name>
    <dbReference type="NCBI Taxonomy" id="47958"/>
    <lineage>
        <taxon>Bacteria</taxon>
        <taxon>Pseudomonadati</taxon>
        <taxon>Pseudomonadota</taxon>
        <taxon>Alphaproteobacteria</taxon>
        <taxon>Hyphomicrobiales</taxon>
        <taxon>Methylobacteriaceae</taxon>
        <taxon>Methylorubrum</taxon>
    </lineage>
</organism>
<proteinExistence type="predicted"/>
<gene>
    <name evidence="2" type="ORF">HNR51_004065</name>
</gene>
<evidence type="ECO:0000313" key="2">
    <source>
        <dbReference type="EMBL" id="MBA8914969.1"/>
    </source>
</evidence>
<evidence type="ECO:0000313" key="3">
    <source>
        <dbReference type="Proteomes" id="UP000543554"/>
    </source>
</evidence>
<name>A0AA40VC56_9HYPH</name>
<dbReference type="RefSeq" id="WP_108939576.1">
    <property type="nucleotide sequence ID" value="NZ_BPRF01000004.1"/>
</dbReference>
<feature type="region of interest" description="Disordered" evidence="1">
    <location>
        <begin position="71"/>
        <end position="146"/>
    </location>
</feature>
<dbReference type="EMBL" id="JACJIB010000007">
    <property type="protein sequence ID" value="MBA8914969.1"/>
    <property type="molecule type" value="Genomic_DNA"/>
</dbReference>
<keyword evidence="3" id="KW-1185">Reference proteome</keyword>